<keyword evidence="2" id="KW-1185">Reference proteome</keyword>
<organism evidence="1 2">
    <name type="scientific">Mucilaginibacter polytrichastri</name>
    <dbReference type="NCBI Taxonomy" id="1302689"/>
    <lineage>
        <taxon>Bacteria</taxon>
        <taxon>Pseudomonadati</taxon>
        <taxon>Bacteroidota</taxon>
        <taxon>Sphingobacteriia</taxon>
        <taxon>Sphingobacteriales</taxon>
        <taxon>Sphingobacteriaceae</taxon>
        <taxon>Mucilaginibacter</taxon>
    </lineage>
</organism>
<evidence type="ECO:0000313" key="1">
    <source>
        <dbReference type="EMBL" id="OKS84882.1"/>
    </source>
</evidence>
<dbReference type="Proteomes" id="UP000186720">
    <property type="component" value="Unassembled WGS sequence"/>
</dbReference>
<sequence>MIDASAQTDLERNIFHASYQEFRMKSQAYNPDGDLQTFSQMKAKDGRANSLHYKISFAALHFLAPLNNKIPVLTDVMGKQLDYDSIVFELIESDIMQIKAHKVGIKFTTGTYVLHQVIGTNLVLSAEDVLNEKSNFTETFTLNMETGLAITSYRELNTRIEPDVFKSPFKHN</sequence>
<gene>
    <name evidence="1" type="ORF">RG47T_0319</name>
</gene>
<accession>A0A1Q5ZSY2</accession>
<proteinExistence type="predicted"/>
<name>A0A1Q5ZSY2_9SPHI</name>
<reference evidence="1 2" key="1">
    <citation type="submission" date="2016-11" db="EMBL/GenBank/DDBJ databases">
        <title>Whole Genome Sequencing of Mucilaginibacter polytrichastri RG4-7(T) isolated from the moss sample.</title>
        <authorList>
            <person name="Li Y."/>
        </authorList>
    </citation>
    <scope>NUCLEOTIDE SEQUENCE [LARGE SCALE GENOMIC DNA]</scope>
    <source>
        <strain evidence="1 2">RG4-7</strain>
    </source>
</reference>
<dbReference type="EMBL" id="MPPL01000001">
    <property type="protein sequence ID" value="OKS84882.1"/>
    <property type="molecule type" value="Genomic_DNA"/>
</dbReference>
<evidence type="ECO:0000313" key="2">
    <source>
        <dbReference type="Proteomes" id="UP000186720"/>
    </source>
</evidence>
<comment type="caution">
    <text evidence="1">The sequence shown here is derived from an EMBL/GenBank/DDBJ whole genome shotgun (WGS) entry which is preliminary data.</text>
</comment>
<protein>
    <submittedName>
        <fullName evidence="1">Uncharacterized protein</fullName>
    </submittedName>
</protein>
<dbReference type="AlphaFoldDB" id="A0A1Q5ZSY2"/>